<name>A0A9W8NXT6_9AGAR</name>
<evidence type="ECO:0000256" key="14">
    <source>
        <dbReference type="ARBA" id="ARBA00023264"/>
    </source>
</evidence>
<comment type="pathway">
    <text evidence="2">Lipid metabolism.</text>
</comment>
<sequence length="217" mass="24546">MDSLISQLQKFVPFDASQQSLWISIAAIAFNPTAWNIVARNEHRNRTLTRNVFGGNARIGCYFLAIMIFSFGMLRDSLYTRALLAQPQKAILPQPWDTIVPAALAIVGQIFVLTSTWQLGITGTFLGDYFGILMDSKVEGFPFNVLRDPMYVGSTMCFAAGALWYERPVGLLITLYVYIVYIIALRFEGPFTDMIYSTREESKRKGKRSEVETKKDL</sequence>
<evidence type="ECO:0000256" key="9">
    <source>
        <dbReference type="ARBA" id="ARBA00022989"/>
    </source>
</evidence>
<feature type="topological domain" description="Cytoplasmic" evidence="17">
    <location>
        <begin position="187"/>
        <end position="217"/>
    </location>
</feature>
<keyword evidence="4 17" id="KW-0489">Methyltransferase</keyword>
<dbReference type="PROSITE" id="PS51599">
    <property type="entry name" value="SAM_PEMT_PEM2"/>
    <property type="match status" value="1"/>
</dbReference>
<evidence type="ECO:0000256" key="4">
    <source>
        <dbReference type="ARBA" id="ARBA00022603"/>
    </source>
</evidence>
<evidence type="ECO:0000256" key="8">
    <source>
        <dbReference type="ARBA" id="ARBA00022824"/>
    </source>
</evidence>
<dbReference type="EMBL" id="MU802062">
    <property type="protein sequence ID" value="KAJ3982430.1"/>
    <property type="molecule type" value="Genomic_DNA"/>
</dbReference>
<evidence type="ECO:0000256" key="6">
    <source>
        <dbReference type="ARBA" id="ARBA00022691"/>
    </source>
</evidence>
<dbReference type="AlphaFoldDB" id="A0A9W8NXT6"/>
<evidence type="ECO:0000256" key="5">
    <source>
        <dbReference type="ARBA" id="ARBA00022679"/>
    </source>
</evidence>
<dbReference type="GO" id="GO:0005789">
    <property type="term" value="C:endoplasmic reticulum membrane"/>
    <property type="evidence" value="ECO:0007669"/>
    <property type="project" value="UniProtKB-SubCell"/>
</dbReference>
<evidence type="ECO:0000256" key="1">
    <source>
        <dbReference type="ARBA" id="ARBA00004969"/>
    </source>
</evidence>
<comment type="function">
    <text evidence="17">Catalyzes the second two steps of the methylation pathway of phosphatidylcholine biosynthesis, the SAM-dependent methylation of phosphatidylmonomethylethanolamine (PMME) to phosphatidyldimethylethanolamine (PDME) and of PDME to phosphatidylcholine (PC).</text>
</comment>
<feature type="binding site" evidence="17">
    <location>
        <begin position="106"/>
        <end position="108"/>
    </location>
    <ligand>
        <name>S-adenosyl-L-methionine</name>
        <dbReference type="ChEBI" id="CHEBI:59789"/>
    </ligand>
</feature>
<dbReference type="EC" id="2.1.1.71" evidence="17"/>
<keyword evidence="13 17" id="KW-0594">Phospholipid biosynthesis</keyword>
<dbReference type="PANTHER" id="PTHR15458">
    <property type="entry name" value="PHOSPHATIDYLETHANOLAMINE N-METHYLTRANSFERASE"/>
    <property type="match status" value="1"/>
</dbReference>
<dbReference type="GO" id="GO:0000773">
    <property type="term" value="F:phosphatidyl-N-methylethanolamine N-methyltransferase activity"/>
    <property type="evidence" value="ECO:0007669"/>
    <property type="project" value="UniProtKB-UniRule"/>
</dbReference>
<keyword evidence="9 17" id="KW-1133">Transmembrane helix</keyword>
<evidence type="ECO:0000256" key="3">
    <source>
        <dbReference type="ARBA" id="ARBA00022516"/>
    </source>
</evidence>
<dbReference type="FunFam" id="1.20.120.1630:FF:000005">
    <property type="entry name" value="Phosphatidylethanolamine N-methyltransferase"/>
    <property type="match status" value="1"/>
</dbReference>
<dbReference type="HAMAP" id="MF_03216">
    <property type="entry name" value="PLMT"/>
    <property type="match status" value="1"/>
</dbReference>
<protein>
    <recommendedName>
        <fullName evidence="17">Phosphatidyl-N-methylethanolamine N-methyltransferase</fullName>
        <ecNumber evidence="17">2.1.1.71</ecNumber>
    </recommendedName>
    <alternativeName>
        <fullName evidence="17">Phospholipid methyltransferase</fullName>
        <shortName evidence="17">PLMT</shortName>
    </alternativeName>
</protein>
<keyword evidence="12 17" id="KW-0472">Membrane</keyword>
<feature type="topological domain" description="Cytoplasmic" evidence="17">
    <location>
        <begin position="75"/>
        <end position="101"/>
    </location>
</feature>
<keyword evidence="5 17" id="KW-0808">Transferase</keyword>
<dbReference type="PIRSF" id="PIRSF005444">
    <property type="entry name" value="PEMT"/>
    <property type="match status" value="1"/>
</dbReference>
<keyword evidence="21" id="KW-1185">Reference proteome</keyword>
<feature type="transmembrane region" description="Helical" evidence="18">
    <location>
        <begin position="20"/>
        <end position="38"/>
    </location>
</feature>
<feature type="transmembrane region" description="Helical" evidence="18">
    <location>
        <begin position="171"/>
        <end position="189"/>
    </location>
</feature>
<gene>
    <name evidence="19" type="ORF">DFH05DRAFT_1400634</name>
    <name evidence="20" type="ORF">F5890DRAFT_1415723</name>
</gene>
<evidence type="ECO:0000256" key="10">
    <source>
        <dbReference type="ARBA" id="ARBA00023098"/>
    </source>
</evidence>
<feature type="binding site" evidence="17">
    <location>
        <begin position="188"/>
        <end position="189"/>
    </location>
    <ligand>
        <name>S-adenosyl-L-methionine</name>
        <dbReference type="ChEBI" id="CHEBI:59789"/>
    </ligand>
</feature>
<comment type="subcellular location">
    <subcellularLocation>
        <location evidence="17">Endoplasmic reticulum membrane</location>
        <topology evidence="17">Multi-pass membrane protein</topology>
    </subcellularLocation>
    <subcellularLocation>
        <location evidence="17">Mitochondrion membrane</location>
        <topology evidence="17">Multi-pass membrane protein</topology>
    </subcellularLocation>
</comment>
<evidence type="ECO:0000313" key="21">
    <source>
        <dbReference type="Proteomes" id="UP001142393"/>
    </source>
</evidence>
<keyword evidence="8 17" id="KW-0256">Endoplasmic reticulum</keyword>
<feature type="transmembrane region" description="Helical" evidence="18">
    <location>
        <begin position="59"/>
        <end position="79"/>
    </location>
</feature>
<dbReference type="Gene3D" id="1.20.120.1630">
    <property type="match status" value="1"/>
</dbReference>
<dbReference type="Proteomes" id="UP001142393">
    <property type="component" value="Unassembled WGS sequence"/>
</dbReference>
<dbReference type="GO" id="GO:0031966">
    <property type="term" value="C:mitochondrial membrane"/>
    <property type="evidence" value="ECO:0007669"/>
    <property type="project" value="UniProtKB-SubCell"/>
</dbReference>
<feature type="intramembrane region" description="Helical" evidence="17">
    <location>
        <begin position="19"/>
        <end position="39"/>
    </location>
</feature>
<evidence type="ECO:0000256" key="11">
    <source>
        <dbReference type="ARBA" id="ARBA00023128"/>
    </source>
</evidence>
<comment type="catalytic activity">
    <reaction evidence="16 17">
        <text>a 1,2-diacyl-sn-glycero-3-phospho-N-methylethanolamine + S-adenosyl-L-methionine = a 1,2-diacyl-sn-glycero-3-phospho-N,N-dimethylethanolamine + S-adenosyl-L-homocysteine + H(+)</text>
        <dbReference type="Rhea" id="RHEA:32735"/>
        <dbReference type="ChEBI" id="CHEBI:15378"/>
        <dbReference type="ChEBI" id="CHEBI:57856"/>
        <dbReference type="ChEBI" id="CHEBI:59789"/>
        <dbReference type="ChEBI" id="CHEBI:64572"/>
        <dbReference type="ChEBI" id="CHEBI:64573"/>
        <dbReference type="EC" id="2.1.1.71"/>
    </reaction>
</comment>
<proteinExistence type="inferred from homology"/>
<comment type="caution">
    <text evidence="19">The sequence shown here is derived from an EMBL/GenBank/DDBJ whole genome shotgun (WGS) entry which is preliminary data.</text>
</comment>
<evidence type="ECO:0000256" key="17">
    <source>
        <dbReference type="HAMAP-Rule" id="MF_03216"/>
    </source>
</evidence>
<feature type="transmembrane region" description="Helical" evidence="18">
    <location>
        <begin position="99"/>
        <end position="127"/>
    </location>
</feature>
<dbReference type="GO" id="GO:0006656">
    <property type="term" value="P:phosphatidylcholine biosynthetic process"/>
    <property type="evidence" value="ECO:0007669"/>
    <property type="project" value="UniProtKB-UniRule"/>
</dbReference>
<comment type="similarity">
    <text evidence="17">Belongs to the class VI-like SAM-binding methyltransferase superfamily. PEMT/PEM2 methyltransferase family.</text>
</comment>
<keyword evidence="10 17" id="KW-0443">Lipid metabolism</keyword>
<dbReference type="GO" id="GO:0032259">
    <property type="term" value="P:methylation"/>
    <property type="evidence" value="ECO:0007669"/>
    <property type="project" value="UniProtKB-KW"/>
</dbReference>
<evidence type="ECO:0000256" key="7">
    <source>
        <dbReference type="ARBA" id="ARBA00022692"/>
    </source>
</evidence>
<reference evidence="19" key="2">
    <citation type="submission" date="2022-08" db="EMBL/GenBank/DDBJ databases">
        <authorList>
            <consortium name="DOE Joint Genome Institute"/>
            <person name="Min B."/>
            <person name="Sierra-Patev S."/>
            <person name="Naranjo-Ortiz M."/>
            <person name="Looney B."/>
            <person name="Konkel Z."/>
            <person name="Slot J.C."/>
            <person name="Sakamoto Y."/>
            <person name="Steenwyk J.L."/>
            <person name="Rokas A."/>
            <person name="Carro J."/>
            <person name="Camarero S."/>
            <person name="Ferreira P."/>
            <person name="Molpeceres G."/>
            <person name="Ruiz-duenas F.J."/>
            <person name="Serrano A."/>
            <person name="Henrissat B."/>
            <person name="Drula E."/>
            <person name="Hughes K.W."/>
            <person name="Mata J.L."/>
            <person name="Ishikawa N.K."/>
            <person name="Vargas-Isla R."/>
            <person name="Ushijima S."/>
            <person name="Smith C.A."/>
            <person name="Ahrendt S."/>
            <person name="Andreopoulos W."/>
            <person name="He G."/>
            <person name="LaButti K."/>
            <person name="Lipzen A."/>
            <person name="Ng V."/>
            <person name="Riley R."/>
            <person name="Sandor L."/>
            <person name="Barry K."/>
            <person name="Martinez A.T."/>
            <person name="Xiao Y."/>
            <person name="Gibbons J.G."/>
            <person name="Terashima K."/>
            <person name="Hibbett D.S."/>
            <person name="Grigoriev I.V."/>
        </authorList>
    </citation>
    <scope>NUCLEOTIDE SEQUENCE</scope>
    <source>
        <strain evidence="19">TFB7810</strain>
    </source>
</reference>
<evidence type="ECO:0000256" key="16">
    <source>
        <dbReference type="ARBA" id="ARBA00052459"/>
    </source>
</evidence>
<keyword evidence="7 17" id="KW-0812">Transmembrane</keyword>
<keyword evidence="3 17" id="KW-0444">Lipid biosynthesis</keyword>
<dbReference type="EMBL" id="JANVFU010000009">
    <property type="protein sequence ID" value="KAJ3742915.1"/>
    <property type="molecule type" value="Genomic_DNA"/>
</dbReference>
<dbReference type="InterPro" id="IPR007318">
    <property type="entry name" value="Phopholipid_MeTrfase"/>
</dbReference>
<evidence type="ECO:0000256" key="18">
    <source>
        <dbReference type="SAM" id="Phobius"/>
    </source>
</evidence>
<evidence type="ECO:0000256" key="12">
    <source>
        <dbReference type="ARBA" id="ARBA00023136"/>
    </source>
</evidence>
<comment type="catalytic activity">
    <reaction evidence="15">
        <text>a 1,2-diacyl-sn-glycero-3-phospho-N,N-dimethylethanolamine + S-adenosyl-L-methionine = a 1,2-diacyl-sn-glycero-3-phosphocholine + S-adenosyl-L-homocysteine + H(+)</text>
        <dbReference type="Rhea" id="RHEA:32739"/>
        <dbReference type="ChEBI" id="CHEBI:15378"/>
        <dbReference type="ChEBI" id="CHEBI:57643"/>
        <dbReference type="ChEBI" id="CHEBI:57856"/>
        <dbReference type="ChEBI" id="CHEBI:59789"/>
        <dbReference type="ChEBI" id="CHEBI:64572"/>
        <dbReference type="EC" id="2.1.1.71"/>
    </reaction>
</comment>
<feature type="topological domain" description="Lumenal" evidence="17">
    <location>
        <begin position="123"/>
        <end position="165"/>
    </location>
</feature>
<feature type="topological domain" description="Lumenal" evidence="17">
    <location>
        <begin position="40"/>
        <end position="51"/>
    </location>
</feature>
<evidence type="ECO:0000256" key="13">
    <source>
        <dbReference type="ARBA" id="ARBA00023209"/>
    </source>
</evidence>
<evidence type="ECO:0000256" key="2">
    <source>
        <dbReference type="ARBA" id="ARBA00005189"/>
    </source>
</evidence>
<evidence type="ECO:0000313" key="20">
    <source>
        <dbReference type="EMBL" id="KAJ3982430.1"/>
    </source>
</evidence>
<keyword evidence="11 17" id="KW-0496">Mitochondrion</keyword>
<evidence type="ECO:0000256" key="15">
    <source>
        <dbReference type="ARBA" id="ARBA00051252"/>
    </source>
</evidence>
<feature type="topological domain" description="Lumenal" evidence="17">
    <location>
        <begin position="1"/>
        <end position="18"/>
    </location>
</feature>
<dbReference type="Pfam" id="PF04191">
    <property type="entry name" value="PEMT"/>
    <property type="match status" value="1"/>
</dbReference>
<dbReference type="InterPro" id="IPR024960">
    <property type="entry name" value="PEMT/MFAP"/>
</dbReference>
<accession>A0A9W8NXT6</accession>
<evidence type="ECO:0000313" key="19">
    <source>
        <dbReference type="EMBL" id="KAJ3742915.1"/>
    </source>
</evidence>
<keyword evidence="6 17" id="KW-0949">S-adenosyl-L-methionine</keyword>
<organism evidence="19 21">
    <name type="scientific">Lentinula detonsa</name>
    <dbReference type="NCBI Taxonomy" id="2804962"/>
    <lineage>
        <taxon>Eukaryota</taxon>
        <taxon>Fungi</taxon>
        <taxon>Dikarya</taxon>
        <taxon>Basidiomycota</taxon>
        <taxon>Agaricomycotina</taxon>
        <taxon>Agaricomycetes</taxon>
        <taxon>Agaricomycetidae</taxon>
        <taxon>Agaricales</taxon>
        <taxon>Marasmiineae</taxon>
        <taxon>Omphalotaceae</taxon>
        <taxon>Lentinula</taxon>
    </lineage>
</organism>
<reference evidence="20" key="1">
    <citation type="submission" date="2022-08" db="EMBL/GenBank/DDBJ databases">
        <authorList>
            <consortium name="DOE Joint Genome Institute"/>
            <person name="Min B."/>
            <person name="Riley R."/>
            <person name="Sierra-Patev S."/>
            <person name="Naranjo-Ortiz M."/>
            <person name="Looney B."/>
            <person name="Konkel Z."/>
            <person name="Slot J.C."/>
            <person name="Sakamoto Y."/>
            <person name="Steenwyk J.L."/>
            <person name="Rokas A."/>
            <person name="Carro J."/>
            <person name="Camarero S."/>
            <person name="Ferreira P."/>
            <person name="Molpeceres G."/>
            <person name="Ruiz-Duenas F.J."/>
            <person name="Serrano A."/>
            <person name="Henrissat B."/>
            <person name="Drula E."/>
            <person name="Hughes K.W."/>
            <person name="Mata J.L."/>
            <person name="Ishikawa N.K."/>
            <person name="Vargas-Isla R."/>
            <person name="Ushijima S."/>
            <person name="Smith C.A."/>
            <person name="Ahrendt S."/>
            <person name="Andreopoulos W."/>
            <person name="He G."/>
            <person name="Labutti K."/>
            <person name="Lipzen A."/>
            <person name="Ng V."/>
            <person name="Sandor L."/>
            <person name="Barry K."/>
            <person name="Martinez A.T."/>
            <person name="Xiao Y."/>
            <person name="Gibbons J.G."/>
            <person name="Terashima K."/>
            <person name="Hibbett D.S."/>
            <person name="Grigoriev I.V."/>
        </authorList>
    </citation>
    <scope>NUCLEOTIDE SEQUENCE</scope>
    <source>
        <strain evidence="20">TFB7829</strain>
    </source>
</reference>
<dbReference type="PANTHER" id="PTHR15458:SF5">
    <property type="entry name" value="PHOSPHATIDYLETHANOLAMINE N-METHYLTRANSFERASE"/>
    <property type="match status" value="1"/>
</dbReference>
<dbReference type="Proteomes" id="UP001163850">
    <property type="component" value="Unassembled WGS sequence"/>
</dbReference>
<keyword evidence="14 17" id="KW-1208">Phospholipid metabolism</keyword>
<reference evidence="19 21" key="3">
    <citation type="journal article" date="2023" name="Proc. Natl. Acad. Sci. U.S.A.">
        <title>A global phylogenomic analysis of the shiitake genus Lentinula.</title>
        <authorList>
            <person name="Sierra-Patev S."/>
            <person name="Min B."/>
            <person name="Naranjo-Ortiz M."/>
            <person name="Looney B."/>
            <person name="Konkel Z."/>
            <person name="Slot J.C."/>
            <person name="Sakamoto Y."/>
            <person name="Steenwyk J.L."/>
            <person name="Rokas A."/>
            <person name="Carro J."/>
            <person name="Camarero S."/>
            <person name="Ferreira P."/>
            <person name="Molpeceres G."/>
            <person name="Ruiz-Duenas F.J."/>
            <person name="Serrano A."/>
            <person name="Henrissat B."/>
            <person name="Drula E."/>
            <person name="Hughes K.W."/>
            <person name="Mata J.L."/>
            <person name="Ishikawa N.K."/>
            <person name="Vargas-Isla R."/>
            <person name="Ushijima S."/>
            <person name="Smith C.A."/>
            <person name="Donoghue J."/>
            <person name="Ahrendt S."/>
            <person name="Andreopoulos W."/>
            <person name="He G."/>
            <person name="LaButti K."/>
            <person name="Lipzen A."/>
            <person name="Ng V."/>
            <person name="Riley R."/>
            <person name="Sandor L."/>
            <person name="Barry K."/>
            <person name="Martinez A.T."/>
            <person name="Xiao Y."/>
            <person name="Gibbons J.G."/>
            <person name="Terashima K."/>
            <person name="Grigoriev I.V."/>
            <person name="Hibbett D."/>
        </authorList>
    </citation>
    <scope>NUCLEOTIDE SEQUENCE [LARGE SCALE GENOMIC DNA]</scope>
    <source>
        <strain evidence="19 21">TFB7810</strain>
    </source>
</reference>
<comment type="pathway">
    <text evidence="1 17">Phospholipid metabolism; phosphatidylcholine biosynthesis.</text>
</comment>
<accession>A0AA38PWB1</accession>